<keyword evidence="1" id="KW-0597">Phosphoprotein</keyword>
<protein>
    <submittedName>
        <fullName evidence="6">HD domain-containing phosphohydrolase</fullName>
    </submittedName>
</protein>
<keyword evidence="2" id="KW-0175">Coiled coil</keyword>
<sequence length="352" mass="40499">MDARLTAKILIVDDQEYNISLLERILKRAGYEDIYSTEDPHGVLDMIRRVDPDIVLLDLHMPGRDGLQVLQEIREQGEEDQYLPVLMLTADTTPEVKQQGLQFGANDFLTKPYDRTEVVLRIRNLLKTRELHLQLQQQNNTLEESVRERTKELSQAKLEMMQLLGRAAEYRDDMTGQHTHRVGELSARIAERLGFPLREVDMIRKAAPLHDIGKIGIPDEILLKPGRFEPHEFERMKAHTTIGANILGGSYFNILQLARVIAQSHHEKWDGTGYPERLAGEHIPIEARIVALADFYDALTHERPYKRAWTPEETMEEIRRQRGVHFDPRVVDAFEELFAGLDSQGVIEITSN</sequence>
<gene>
    <name evidence="6" type="ORF">ACFO1S_27625</name>
</gene>
<keyword evidence="7" id="KW-1185">Reference proteome</keyword>
<evidence type="ECO:0000256" key="2">
    <source>
        <dbReference type="SAM" id="Coils"/>
    </source>
</evidence>
<dbReference type="PROSITE" id="PS51832">
    <property type="entry name" value="HD_GYP"/>
    <property type="match status" value="1"/>
</dbReference>
<evidence type="ECO:0000259" key="5">
    <source>
        <dbReference type="PROSITE" id="PS51832"/>
    </source>
</evidence>
<feature type="domain" description="Response regulatory" evidence="3">
    <location>
        <begin position="8"/>
        <end position="126"/>
    </location>
</feature>
<dbReference type="Pfam" id="PF00072">
    <property type="entry name" value="Response_reg"/>
    <property type="match status" value="1"/>
</dbReference>
<dbReference type="Gene3D" id="1.10.3210.10">
    <property type="entry name" value="Hypothetical protein af1432"/>
    <property type="match status" value="1"/>
</dbReference>
<dbReference type="SUPFAM" id="SSF109604">
    <property type="entry name" value="HD-domain/PDEase-like"/>
    <property type="match status" value="1"/>
</dbReference>
<dbReference type="InterPro" id="IPR006674">
    <property type="entry name" value="HD_domain"/>
</dbReference>
<dbReference type="NCBIfam" id="TIGR00277">
    <property type="entry name" value="HDIG"/>
    <property type="match status" value="1"/>
</dbReference>
<evidence type="ECO:0000313" key="7">
    <source>
        <dbReference type="Proteomes" id="UP001595755"/>
    </source>
</evidence>
<accession>A0ABV8SLF4</accession>
<dbReference type="PANTHER" id="PTHR45228">
    <property type="entry name" value="CYCLIC DI-GMP PHOSPHODIESTERASE TM_0186-RELATED"/>
    <property type="match status" value="1"/>
</dbReference>
<dbReference type="PROSITE" id="PS51831">
    <property type="entry name" value="HD"/>
    <property type="match status" value="1"/>
</dbReference>
<feature type="coiled-coil region" evidence="2">
    <location>
        <begin position="132"/>
        <end position="173"/>
    </location>
</feature>
<proteinExistence type="predicted"/>
<dbReference type="InterPro" id="IPR001789">
    <property type="entry name" value="Sig_transdc_resp-reg_receiver"/>
</dbReference>
<dbReference type="CDD" id="cd17551">
    <property type="entry name" value="REC_RpfG-like"/>
    <property type="match status" value="1"/>
</dbReference>
<dbReference type="EMBL" id="JBHSED010000074">
    <property type="protein sequence ID" value="MFC4307199.1"/>
    <property type="molecule type" value="Genomic_DNA"/>
</dbReference>
<dbReference type="RefSeq" id="WP_204602944.1">
    <property type="nucleotide sequence ID" value="NZ_JBHSED010000074.1"/>
</dbReference>
<dbReference type="Pfam" id="PF13487">
    <property type="entry name" value="HD_5"/>
    <property type="match status" value="1"/>
</dbReference>
<evidence type="ECO:0000259" key="4">
    <source>
        <dbReference type="PROSITE" id="PS51831"/>
    </source>
</evidence>
<dbReference type="InterPro" id="IPR052020">
    <property type="entry name" value="Cyclic_di-GMP/3'3'-cGAMP_PDE"/>
</dbReference>
<dbReference type="InterPro" id="IPR003607">
    <property type="entry name" value="HD/PDEase_dom"/>
</dbReference>
<comment type="caution">
    <text evidence="6">The sequence shown here is derived from an EMBL/GenBank/DDBJ whole genome shotgun (WGS) entry which is preliminary data.</text>
</comment>
<dbReference type="PROSITE" id="PS50110">
    <property type="entry name" value="RESPONSE_REGULATORY"/>
    <property type="match status" value="1"/>
</dbReference>
<evidence type="ECO:0000259" key="3">
    <source>
        <dbReference type="PROSITE" id="PS50110"/>
    </source>
</evidence>
<dbReference type="CDD" id="cd00077">
    <property type="entry name" value="HDc"/>
    <property type="match status" value="1"/>
</dbReference>
<dbReference type="InterPro" id="IPR011006">
    <property type="entry name" value="CheY-like_superfamily"/>
</dbReference>
<name>A0ABV8SLF4_9BACL</name>
<dbReference type="SUPFAM" id="SSF52172">
    <property type="entry name" value="CheY-like"/>
    <property type="match status" value="1"/>
</dbReference>
<feature type="domain" description="HD-GYP" evidence="5">
    <location>
        <begin position="153"/>
        <end position="350"/>
    </location>
</feature>
<feature type="modified residue" description="4-aspartylphosphate" evidence="1">
    <location>
        <position position="58"/>
    </location>
</feature>
<dbReference type="InterPro" id="IPR006675">
    <property type="entry name" value="HDIG_dom"/>
</dbReference>
<evidence type="ECO:0000256" key="1">
    <source>
        <dbReference type="PROSITE-ProRule" id="PRU00169"/>
    </source>
</evidence>
<dbReference type="SMART" id="SM00471">
    <property type="entry name" value="HDc"/>
    <property type="match status" value="1"/>
</dbReference>
<dbReference type="InterPro" id="IPR037522">
    <property type="entry name" value="HD_GYP_dom"/>
</dbReference>
<dbReference type="SMART" id="SM00448">
    <property type="entry name" value="REC"/>
    <property type="match status" value="1"/>
</dbReference>
<evidence type="ECO:0000313" key="6">
    <source>
        <dbReference type="EMBL" id="MFC4307199.1"/>
    </source>
</evidence>
<dbReference type="Proteomes" id="UP001595755">
    <property type="component" value="Unassembled WGS sequence"/>
</dbReference>
<dbReference type="Gene3D" id="3.40.50.2300">
    <property type="match status" value="1"/>
</dbReference>
<reference evidence="7" key="1">
    <citation type="journal article" date="2019" name="Int. J. Syst. Evol. Microbiol.">
        <title>The Global Catalogue of Microorganisms (GCM) 10K type strain sequencing project: providing services to taxonomists for standard genome sequencing and annotation.</title>
        <authorList>
            <consortium name="The Broad Institute Genomics Platform"/>
            <consortium name="The Broad Institute Genome Sequencing Center for Infectious Disease"/>
            <person name="Wu L."/>
            <person name="Ma J."/>
        </authorList>
    </citation>
    <scope>NUCLEOTIDE SEQUENCE [LARGE SCALE GENOMIC DNA]</scope>
    <source>
        <strain evidence="7">CGMCC 4.1641</strain>
    </source>
</reference>
<organism evidence="6 7">
    <name type="scientific">Cohnella boryungensis</name>
    <dbReference type="NCBI Taxonomy" id="768479"/>
    <lineage>
        <taxon>Bacteria</taxon>
        <taxon>Bacillati</taxon>
        <taxon>Bacillota</taxon>
        <taxon>Bacilli</taxon>
        <taxon>Bacillales</taxon>
        <taxon>Paenibacillaceae</taxon>
        <taxon>Cohnella</taxon>
    </lineage>
</organism>
<feature type="domain" description="HD" evidence="4">
    <location>
        <begin position="175"/>
        <end position="299"/>
    </location>
</feature>